<reference evidence="7" key="1">
    <citation type="submission" date="2016-06" db="EMBL/GenBank/DDBJ databases">
        <authorList>
            <person name="Varghese N."/>
            <person name="Submissions Spin"/>
        </authorList>
    </citation>
    <scope>NUCLEOTIDE SEQUENCE [LARGE SCALE GENOMIC DNA]</scope>
    <source>
        <strain evidence="7">DSM 44830</strain>
    </source>
</reference>
<keyword evidence="7" id="KW-1185">Reference proteome</keyword>
<evidence type="ECO:0000256" key="3">
    <source>
        <dbReference type="ARBA" id="ARBA00023163"/>
    </source>
</evidence>
<dbReference type="PANTHER" id="PTHR43133:SF51">
    <property type="entry name" value="RNA POLYMERASE SIGMA FACTOR"/>
    <property type="match status" value="1"/>
</dbReference>
<dbReference type="OrthoDB" id="8611574at2"/>
<dbReference type="STRING" id="262898.GA0070564_1124"/>
<dbReference type="RefSeq" id="WP_091615239.1">
    <property type="nucleotide sequence ID" value="NZ_FMCX01000012.1"/>
</dbReference>
<evidence type="ECO:0000313" key="6">
    <source>
        <dbReference type="EMBL" id="SCF45679.1"/>
    </source>
</evidence>
<dbReference type="InterPro" id="IPR007627">
    <property type="entry name" value="RNA_pol_sigma70_r2"/>
</dbReference>
<evidence type="ECO:0000256" key="1">
    <source>
        <dbReference type="ARBA" id="ARBA00023015"/>
    </source>
</evidence>
<evidence type="ECO:0000313" key="7">
    <source>
        <dbReference type="Proteomes" id="UP000199504"/>
    </source>
</evidence>
<accession>A0A1C5AKF7</accession>
<keyword evidence="1" id="KW-0805">Transcription regulation</keyword>
<evidence type="ECO:0000259" key="5">
    <source>
        <dbReference type="Pfam" id="PF04542"/>
    </source>
</evidence>
<protein>
    <submittedName>
        <fullName evidence="6">RNA polymerase sigma factor, sigma-70 family</fullName>
    </submittedName>
</protein>
<dbReference type="InterPro" id="IPR039425">
    <property type="entry name" value="RNA_pol_sigma-70-like"/>
</dbReference>
<dbReference type="GO" id="GO:0016987">
    <property type="term" value="F:sigma factor activity"/>
    <property type="evidence" value="ECO:0007669"/>
    <property type="project" value="UniProtKB-KW"/>
</dbReference>
<evidence type="ECO:0000256" key="4">
    <source>
        <dbReference type="SAM" id="MobiDB-lite"/>
    </source>
</evidence>
<dbReference type="InterPro" id="IPR013325">
    <property type="entry name" value="RNA_pol_sigma_r2"/>
</dbReference>
<sequence length="586" mass="62931">MTALRADSTGHAGAHWNVDARQWLVERYLPTIYGYVRGALPADEVDDVVQEVFLRCLRGLPSLRDPQRVEPWLIGIAVNLVRDRLRRPPPVDPGGLRLPRQGQPTDEQAIARADADQQGRDLVGAVAWLDLRHRELLPLWGLELTGLMQRADVVRAAGGTPSAVRVDILRMRRQLDLAREVVRMLRRQSEYCSRLRSLRRGWDGRPSPAARKRFGRHLRDCKVCAPVAGDLLPTELLLVRASSATVPAALVWAVTRLVGSSGSAATAAGTWSAASAPAGAASWADRITAWTWPVKAATATASVGIIAAAAVLVGTRGSGTPAAAPAPPAAIAPTASVAPPTASPSPRGTAAPSPTVRAETGLTVAQVVDDMTRRQDAAPHGVPTAWDWARGAVWGNGNPDRFQAVQAEAMVYECASGSAARNVRVQVRGVRTWVRSARTGRWRIAQRTDSPSGSSYPEDFSGGGTGERIRTEPGGTRSVRPGDGRNVMIWPPRRAPIDPGDEAGVVTTVQARLILDDPRGPDERDRACLLLSMGGSYWRDADTVISDGALRALGHGRFKRVTSGWSNFSMSTLRPDALRAARPPFS</sequence>
<proteinExistence type="predicted"/>
<feature type="domain" description="RNA polymerase sigma-70 region 2" evidence="5">
    <location>
        <begin position="24"/>
        <end position="87"/>
    </location>
</feature>
<keyword evidence="2" id="KW-0731">Sigma factor</keyword>
<feature type="region of interest" description="Disordered" evidence="4">
    <location>
        <begin position="444"/>
        <end position="485"/>
    </location>
</feature>
<feature type="compositionally biased region" description="Low complexity" evidence="4">
    <location>
        <begin position="334"/>
        <end position="346"/>
    </location>
</feature>
<dbReference type="Gene3D" id="1.10.1740.10">
    <property type="match status" value="1"/>
</dbReference>
<dbReference type="PANTHER" id="PTHR43133">
    <property type="entry name" value="RNA POLYMERASE ECF-TYPE SIGMA FACTO"/>
    <property type="match status" value="1"/>
</dbReference>
<name>A0A1C5AKF7_9ACTN</name>
<dbReference type="SUPFAM" id="SSF88946">
    <property type="entry name" value="Sigma2 domain of RNA polymerase sigma factors"/>
    <property type="match status" value="1"/>
</dbReference>
<evidence type="ECO:0000256" key="2">
    <source>
        <dbReference type="ARBA" id="ARBA00023082"/>
    </source>
</evidence>
<keyword evidence="3" id="KW-0804">Transcription</keyword>
<dbReference type="EMBL" id="FMCX01000012">
    <property type="protein sequence ID" value="SCF45679.1"/>
    <property type="molecule type" value="Genomic_DNA"/>
</dbReference>
<dbReference type="Proteomes" id="UP000199504">
    <property type="component" value="Unassembled WGS sequence"/>
</dbReference>
<gene>
    <name evidence="6" type="ORF">GA0070564_1124</name>
</gene>
<organism evidence="6 7">
    <name type="scientific">Micromonospora mirobrigensis</name>
    <dbReference type="NCBI Taxonomy" id="262898"/>
    <lineage>
        <taxon>Bacteria</taxon>
        <taxon>Bacillati</taxon>
        <taxon>Actinomycetota</taxon>
        <taxon>Actinomycetes</taxon>
        <taxon>Micromonosporales</taxon>
        <taxon>Micromonosporaceae</taxon>
        <taxon>Micromonospora</taxon>
    </lineage>
</organism>
<feature type="region of interest" description="Disordered" evidence="4">
    <location>
        <begin position="334"/>
        <end position="356"/>
    </location>
</feature>
<dbReference type="Pfam" id="PF04542">
    <property type="entry name" value="Sigma70_r2"/>
    <property type="match status" value="1"/>
</dbReference>
<dbReference type="AlphaFoldDB" id="A0A1C5AKF7"/>
<dbReference type="GO" id="GO:0006352">
    <property type="term" value="P:DNA-templated transcription initiation"/>
    <property type="evidence" value="ECO:0007669"/>
    <property type="project" value="InterPro"/>
</dbReference>